<dbReference type="EMBL" id="JACHLP010000010">
    <property type="protein sequence ID" value="MBB4845650.1"/>
    <property type="molecule type" value="Genomic_DNA"/>
</dbReference>
<dbReference type="RefSeq" id="WP_184303822.1">
    <property type="nucleotide sequence ID" value="NZ_JACHLP010000010.1"/>
</dbReference>
<keyword evidence="2" id="KW-1185">Reference proteome</keyword>
<reference evidence="1 2" key="1">
    <citation type="submission" date="2020-08" db="EMBL/GenBank/DDBJ databases">
        <title>Functional genomics of gut bacteria from endangered species of beetles.</title>
        <authorList>
            <person name="Carlos-Shanley C."/>
        </authorList>
    </citation>
    <scope>NUCLEOTIDE SEQUENCE [LARGE SCALE GENOMIC DNA]</scope>
    <source>
        <strain evidence="1 2">S00239</strain>
    </source>
</reference>
<comment type="caution">
    <text evidence="1">The sequence shown here is derived from an EMBL/GenBank/DDBJ whole genome shotgun (WGS) entry which is preliminary data.</text>
</comment>
<organism evidence="1 2">
    <name type="scientific">Roseateles oligotrophus</name>
    <dbReference type="NCBI Taxonomy" id="1769250"/>
    <lineage>
        <taxon>Bacteria</taxon>
        <taxon>Pseudomonadati</taxon>
        <taxon>Pseudomonadota</taxon>
        <taxon>Betaproteobacteria</taxon>
        <taxon>Burkholderiales</taxon>
        <taxon>Sphaerotilaceae</taxon>
        <taxon>Roseateles</taxon>
    </lineage>
</organism>
<evidence type="ECO:0000313" key="2">
    <source>
        <dbReference type="Proteomes" id="UP000562027"/>
    </source>
</evidence>
<sequence>MRIDNFDGLLQAARAQTQPQRLLLVFTAAELPADASPEQDRQFQAGQGGTLTPQMCVDKSPDELDSFAALAAEAQAMGPGWQIMFAAALSGQGGQAATDAQTDAALQQMVESIKQGRLSGLIPFDLTGQVLSLSAG</sequence>
<dbReference type="AlphaFoldDB" id="A0A840LBW4"/>
<evidence type="ECO:0000313" key="1">
    <source>
        <dbReference type="EMBL" id="MBB4845650.1"/>
    </source>
</evidence>
<accession>A0A840LBW4</accession>
<name>A0A840LBW4_9BURK</name>
<gene>
    <name evidence="1" type="ORF">HNP55_004202</name>
</gene>
<dbReference type="Proteomes" id="UP000562027">
    <property type="component" value="Unassembled WGS sequence"/>
</dbReference>
<proteinExistence type="predicted"/>
<protein>
    <submittedName>
        <fullName evidence="1">Uncharacterized protein</fullName>
    </submittedName>
</protein>